<name>A0A2T0WYR7_9RHOB</name>
<evidence type="ECO:0000256" key="2">
    <source>
        <dbReference type="ARBA" id="ARBA00012438"/>
    </source>
</evidence>
<dbReference type="GO" id="GO:0000160">
    <property type="term" value="P:phosphorelay signal transduction system"/>
    <property type="evidence" value="ECO:0007669"/>
    <property type="project" value="InterPro"/>
</dbReference>
<evidence type="ECO:0000256" key="4">
    <source>
        <dbReference type="SAM" id="Coils"/>
    </source>
</evidence>
<feature type="modified residue" description="4-aspartylphosphate" evidence="3">
    <location>
        <position position="573"/>
    </location>
</feature>
<dbReference type="OrthoDB" id="9796100at2"/>
<evidence type="ECO:0000259" key="5">
    <source>
        <dbReference type="PROSITE" id="PS50109"/>
    </source>
</evidence>
<dbReference type="Gene3D" id="3.30.565.10">
    <property type="entry name" value="Histidine kinase-like ATPase, C-terminal domain"/>
    <property type="match status" value="1"/>
</dbReference>
<reference evidence="7 8" key="1">
    <citation type="submission" date="2018-03" db="EMBL/GenBank/DDBJ databases">
        <title>Genomic Encyclopedia of Archaeal and Bacterial Type Strains, Phase II (KMG-II): from individual species to whole genera.</title>
        <authorList>
            <person name="Goeker M."/>
        </authorList>
    </citation>
    <scope>NUCLEOTIDE SEQUENCE [LARGE SCALE GENOMIC DNA]</scope>
    <source>
        <strain evidence="7 8">DSM 100212</strain>
    </source>
</reference>
<comment type="caution">
    <text evidence="7">The sequence shown here is derived from an EMBL/GenBank/DDBJ whole genome shotgun (WGS) entry which is preliminary data.</text>
</comment>
<dbReference type="Pfam" id="PF12860">
    <property type="entry name" value="PAS_7"/>
    <property type="match status" value="1"/>
</dbReference>
<dbReference type="InterPro" id="IPR036890">
    <property type="entry name" value="HATPase_C_sf"/>
</dbReference>
<dbReference type="CDD" id="cd00156">
    <property type="entry name" value="REC"/>
    <property type="match status" value="1"/>
</dbReference>
<dbReference type="InterPro" id="IPR011006">
    <property type="entry name" value="CheY-like_superfamily"/>
</dbReference>
<dbReference type="Proteomes" id="UP000238392">
    <property type="component" value="Unassembled WGS sequence"/>
</dbReference>
<organism evidence="7 8">
    <name type="scientific">Donghicola tyrosinivorans</name>
    <dbReference type="NCBI Taxonomy" id="1652492"/>
    <lineage>
        <taxon>Bacteria</taxon>
        <taxon>Pseudomonadati</taxon>
        <taxon>Pseudomonadota</taxon>
        <taxon>Alphaproteobacteria</taxon>
        <taxon>Rhodobacterales</taxon>
        <taxon>Roseobacteraceae</taxon>
        <taxon>Donghicola</taxon>
    </lineage>
</organism>
<feature type="domain" description="Response regulatory" evidence="6">
    <location>
        <begin position="523"/>
        <end position="638"/>
    </location>
</feature>
<dbReference type="SUPFAM" id="SSF55874">
    <property type="entry name" value="ATPase domain of HSP90 chaperone/DNA topoisomerase II/histidine kinase"/>
    <property type="match status" value="1"/>
</dbReference>
<proteinExistence type="predicted"/>
<dbReference type="RefSeq" id="WP_106263487.1">
    <property type="nucleotide sequence ID" value="NZ_PVTQ01000003.1"/>
</dbReference>
<dbReference type="Pfam" id="PF00072">
    <property type="entry name" value="Response_reg"/>
    <property type="match status" value="1"/>
</dbReference>
<evidence type="ECO:0000313" key="8">
    <source>
        <dbReference type="Proteomes" id="UP000238392"/>
    </source>
</evidence>
<dbReference type="SMART" id="SM00448">
    <property type="entry name" value="REC"/>
    <property type="match status" value="1"/>
</dbReference>
<dbReference type="Pfam" id="PF08448">
    <property type="entry name" value="PAS_4"/>
    <property type="match status" value="1"/>
</dbReference>
<dbReference type="EC" id="2.7.13.3" evidence="2"/>
<evidence type="ECO:0000259" key="6">
    <source>
        <dbReference type="PROSITE" id="PS50110"/>
    </source>
</evidence>
<dbReference type="InterPro" id="IPR004358">
    <property type="entry name" value="Sig_transdc_His_kin-like_C"/>
</dbReference>
<dbReference type="SUPFAM" id="SSF55785">
    <property type="entry name" value="PYP-like sensor domain (PAS domain)"/>
    <property type="match status" value="1"/>
</dbReference>
<dbReference type="EMBL" id="PVTQ01000003">
    <property type="protein sequence ID" value="PRY91838.1"/>
    <property type="molecule type" value="Genomic_DNA"/>
</dbReference>
<dbReference type="AlphaFoldDB" id="A0A2T0WYR7"/>
<dbReference type="InterPro" id="IPR035965">
    <property type="entry name" value="PAS-like_dom_sf"/>
</dbReference>
<dbReference type="SMART" id="SM00387">
    <property type="entry name" value="HATPase_c"/>
    <property type="match status" value="1"/>
</dbReference>
<protein>
    <recommendedName>
        <fullName evidence="2">histidine kinase</fullName>
        <ecNumber evidence="2">2.7.13.3</ecNumber>
    </recommendedName>
</protein>
<keyword evidence="4" id="KW-0175">Coiled coil</keyword>
<dbReference type="Gene3D" id="3.40.50.2300">
    <property type="match status" value="1"/>
</dbReference>
<dbReference type="SUPFAM" id="SSF52172">
    <property type="entry name" value="CheY-like"/>
    <property type="match status" value="1"/>
</dbReference>
<dbReference type="InterPro" id="IPR005467">
    <property type="entry name" value="His_kinase_dom"/>
</dbReference>
<dbReference type="PROSITE" id="PS50110">
    <property type="entry name" value="RESPONSE_REGULATORY"/>
    <property type="match status" value="1"/>
</dbReference>
<dbReference type="PANTHER" id="PTHR43065:SF42">
    <property type="entry name" value="TWO-COMPONENT SENSOR PPRA"/>
    <property type="match status" value="1"/>
</dbReference>
<evidence type="ECO:0000256" key="1">
    <source>
        <dbReference type="ARBA" id="ARBA00000085"/>
    </source>
</evidence>
<dbReference type="GO" id="GO:0004673">
    <property type="term" value="F:protein histidine kinase activity"/>
    <property type="evidence" value="ECO:0007669"/>
    <property type="project" value="UniProtKB-EC"/>
</dbReference>
<dbReference type="PANTHER" id="PTHR43065">
    <property type="entry name" value="SENSOR HISTIDINE KINASE"/>
    <property type="match status" value="1"/>
</dbReference>
<sequence>MSDATYAIHAMTVSGLNLIQQALSIFDSDLRLAVSNRRMQELFDLPDELVTPGVAFEEVIRYLATRGEYGPLDDLEGFVATRVEQARTFAPHYMERTRANGRIIAVEGNPLPGGGWITVYTDITQTKRQEALLRARSEELHDQVLSYAEDLSAANRELAATNAALEEATARVTAAEARIRLTTEMMPAHIAHVGLDQRYTYSNRQLSWVMPGRPKEILGLHMREALGTSTYAKVRPYLDEALQGKASAFEITHDASSRRLRVAFTPDLSTGQISGVNILSMDVTEETQARVALQQSKKREMAAQLTSGLAHDFSNLLTIILGMQFKLARMPLPPEAEDLINATINAAKRGGVLLDKIAGITAGREVHLLPVKMQDFLRDLGTLARSALPEGMDLTVQDDLEDCTLLLDAGLLQDAALNLVLNARDASAPHGRITLRLRAIADTWVELSVSDTGPGFSEAALTHALDPFYTTKGGEGSGLGLSMVYDMTKTAGGTVTLGNTSQGGRVTIRLPYRAAPVAKAPRMVLLAEDSPDIRAVVRDMLTSEGIPVIEATSAEEALALAAQLSEIDFVLSDISLAGTMTGVDLRAALMHLDTPTPVTLMTSLPETHPLHAAARDGGTVLKKPFDQRMLTAAMAQEMTR</sequence>
<evidence type="ECO:0000256" key="3">
    <source>
        <dbReference type="PROSITE-ProRule" id="PRU00169"/>
    </source>
</evidence>
<dbReference type="InterPro" id="IPR013656">
    <property type="entry name" value="PAS_4"/>
</dbReference>
<keyword evidence="3" id="KW-0597">Phosphoprotein</keyword>
<accession>A0A2T0WYR7</accession>
<dbReference type="PRINTS" id="PR00344">
    <property type="entry name" value="BCTRLSENSOR"/>
</dbReference>
<keyword evidence="8" id="KW-1185">Reference proteome</keyword>
<feature type="domain" description="Histidine kinase" evidence="5">
    <location>
        <begin position="308"/>
        <end position="514"/>
    </location>
</feature>
<dbReference type="Pfam" id="PF02518">
    <property type="entry name" value="HATPase_c"/>
    <property type="match status" value="1"/>
</dbReference>
<feature type="coiled-coil region" evidence="4">
    <location>
        <begin position="148"/>
        <end position="185"/>
    </location>
</feature>
<comment type="catalytic activity">
    <reaction evidence="1">
        <text>ATP + protein L-histidine = ADP + protein N-phospho-L-histidine.</text>
        <dbReference type="EC" id="2.7.13.3"/>
    </reaction>
</comment>
<dbReference type="PROSITE" id="PS50109">
    <property type="entry name" value="HIS_KIN"/>
    <property type="match status" value="1"/>
</dbReference>
<dbReference type="InterPro" id="IPR001789">
    <property type="entry name" value="Sig_transdc_resp-reg_receiver"/>
</dbReference>
<gene>
    <name evidence="7" type="ORF">CLV74_103427</name>
</gene>
<evidence type="ECO:0000313" key="7">
    <source>
        <dbReference type="EMBL" id="PRY91838.1"/>
    </source>
</evidence>
<dbReference type="InterPro" id="IPR003594">
    <property type="entry name" value="HATPase_dom"/>
</dbReference>
<dbReference type="Gene3D" id="3.30.450.20">
    <property type="entry name" value="PAS domain"/>
    <property type="match status" value="2"/>
</dbReference>